<evidence type="ECO:0000256" key="1">
    <source>
        <dbReference type="ARBA" id="ARBA00022729"/>
    </source>
</evidence>
<dbReference type="STRING" id="2094558.A0A314Y0F0"/>
<dbReference type="AlphaFoldDB" id="A0A314Y0F0"/>
<dbReference type="EMBL" id="PJQY01001973">
    <property type="protein sequence ID" value="PQP97540.1"/>
    <property type="molecule type" value="Genomic_DNA"/>
</dbReference>
<reference evidence="2 3" key="1">
    <citation type="submission" date="2018-02" db="EMBL/GenBank/DDBJ databases">
        <title>Draft genome of wild Prunus yedoensis var. nudiflora.</title>
        <authorList>
            <person name="Baek S."/>
            <person name="Kim J.-H."/>
            <person name="Choi K."/>
            <person name="Kim G.-B."/>
            <person name="Cho A."/>
            <person name="Jang H."/>
            <person name="Shin C.-H."/>
            <person name="Yu H.-J."/>
            <person name="Mun J.-H."/>
        </authorList>
    </citation>
    <scope>NUCLEOTIDE SEQUENCE [LARGE SCALE GENOMIC DNA]</scope>
    <source>
        <strain evidence="3">cv. Jeju island</strain>
        <tissue evidence="2">Leaf</tissue>
    </source>
</reference>
<proteinExistence type="predicted"/>
<name>A0A314Y0F0_PRUYE</name>
<dbReference type="InterPro" id="IPR032675">
    <property type="entry name" value="LRR_dom_sf"/>
</dbReference>
<dbReference type="Pfam" id="PF00560">
    <property type="entry name" value="LRR_1"/>
    <property type="match status" value="2"/>
</dbReference>
<evidence type="ECO:0000313" key="3">
    <source>
        <dbReference type="Proteomes" id="UP000250321"/>
    </source>
</evidence>
<accession>A0A314Y0F0</accession>
<keyword evidence="3" id="KW-1185">Reference proteome</keyword>
<keyword evidence="2" id="KW-0808">Transferase</keyword>
<dbReference type="GO" id="GO:0016301">
    <property type="term" value="F:kinase activity"/>
    <property type="evidence" value="ECO:0007669"/>
    <property type="project" value="UniProtKB-KW"/>
</dbReference>
<dbReference type="InterPro" id="IPR001611">
    <property type="entry name" value="Leu-rich_rpt"/>
</dbReference>
<keyword evidence="1" id="KW-0732">Signal</keyword>
<gene>
    <name evidence="2" type="ORF">Pyn_01886</name>
</gene>
<dbReference type="SUPFAM" id="SSF52058">
    <property type="entry name" value="L domain-like"/>
    <property type="match status" value="1"/>
</dbReference>
<sequence>MFLCSWAGIHCDNMNISVVSLDISNYNLSGIFPPEIHKLARVQYLNISNNGFSGNLSWEFAQLKELILLDAYNNNFNGSLPLGVTQFPS</sequence>
<evidence type="ECO:0000313" key="2">
    <source>
        <dbReference type="EMBL" id="PQP97540.1"/>
    </source>
</evidence>
<comment type="caution">
    <text evidence="2">The sequence shown here is derived from an EMBL/GenBank/DDBJ whole genome shotgun (WGS) entry which is preliminary data.</text>
</comment>
<keyword evidence="2" id="KW-0675">Receptor</keyword>
<protein>
    <submittedName>
        <fullName evidence="2">Leucine-rich repeat receptor-like serine/threonine-protein kinase BAM3</fullName>
    </submittedName>
</protein>
<organism evidence="2 3">
    <name type="scientific">Prunus yedoensis var. nudiflora</name>
    <dbReference type="NCBI Taxonomy" id="2094558"/>
    <lineage>
        <taxon>Eukaryota</taxon>
        <taxon>Viridiplantae</taxon>
        <taxon>Streptophyta</taxon>
        <taxon>Embryophyta</taxon>
        <taxon>Tracheophyta</taxon>
        <taxon>Spermatophyta</taxon>
        <taxon>Magnoliopsida</taxon>
        <taxon>eudicotyledons</taxon>
        <taxon>Gunneridae</taxon>
        <taxon>Pentapetalae</taxon>
        <taxon>rosids</taxon>
        <taxon>fabids</taxon>
        <taxon>Rosales</taxon>
        <taxon>Rosaceae</taxon>
        <taxon>Amygdaloideae</taxon>
        <taxon>Amygdaleae</taxon>
        <taxon>Prunus</taxon>
    </lineage>
</organism>
<keyword evidence="2" id="KW-0418">Kinase</keyword>
<dbReference type="Gene3D" id="3.80.10.10">
    <property type="entry name" value="Ribonuclease Inhibitor"/>
    <property type="match status" value="1"/>
</dbReference>
<dbReference type="PANTHER" id="PTHR47988">
    <property type="entry name" value="SOMATIC EMBRYOGENESIS RECEPTOR KINASE 1"/>
    <property type="match status" value="1"/>
</dbReference>
<dbReference type="Proteomes" id="UP000250321">
    <property type="component" value="Unassembled WGS sequence"/>
</dbReference>
<dbReference type="OrthoDB" id="1098190at2759"/>